<dbReference type="InterPro" id="IPR022052">
    <property type="entry name" value="Histone-bd_RBBP4-like_N"/>
</dbReference>
<evidence type="ECO:0000259" key="7">
    <source>
        <dbReference type="Pfam" id="PF12265"/>
    </source>
</evidence>
<dbReference type="Gene3D" id="1.20.1250.20">
    <property type="entry name" value="MFS general substrate transporter like domains"/>
    <property type="match status" value="1"/>
</dbReference>
<protein>
    <submittedName>
        <fullName evidence="8">Putative peptide/nitrate transporter</fullName>
    </submittedName>
</protein>
<sequence>MGSDEEAALLVPAVEEGCPGCVMERRKASSNGRIPYRELFFVAATSLASALPITCLFPFLYFMIRDFRVAETEEDIGFYAGFLAASYMVGRGFSSIFWGVIADRVGRKPVITFSILSVVVFSALFGLSTTYWMAIATRLVLGALNGLLAPIKVNTAWALGLIVGPALGGYLSQPAEKYPHVFSKDSVFGRFPYLLPCLSVSAFATLVLISCEWLPETIHKHKVPEMDTKGFKALSSKEGNCDPPRKKKSLLQNRPWISTLLPYCFFSLHDTAYSEILSLWAVSDRKYGGLSFSTEDTGQVLAMAGASLLVYQLVIYRWVHRILGTVNSARIASAVSILVLATYPFMTYLSGVKLSLALCSAAMMRSALAITVTTGISLLQNNAVVLPRTKRHRKWYIDNCNVILQVNCSSRCRGSARNVLPAHLSLLARLNGGNAKLSAETVGFGRLSTAAANNEFLTSAVSSPLPRARKSQLRPPYFAEFGRFVSFMGRTIKKARKAKPKKSKKHVLWLTYSFFCISVLQKTEASSSSNHAVASGPAKVWQPGVDALEDGEELQFDPEAYNYLRGFGIGWSCLSFDVVRDQLGLVRSEFPHTLYGVAGTQAEKASLNYIGVFKLSNINGKKREPIPASAVDGDTDVDSDSSSDEEDEEINEDTKPILHVWDLSSFLNSLAESGTSAPKEDDIIHKHLPMKVFSGHKDEGYAIDWSPLVTGRLVSGDCNKCIHLWEPTSNNWNWSPTEADIFASCSVDGTISIWDVRTGKKPSISVKAHKADVNVISWNRLASCMIASGCDDGSFSVHDLRSIQDSLVAHFEYHKKAITSIEWSPHEASSLAVTSEDHQLTIWDLSLERDTEEEAEFRAKMKEQANAPDDLPPQLLFAHQGQRDLKEVHWHPQIPSMIISTAIDGFNVLMPSNIDTTIPGSTDTAMPPAEP</sequence>
<dbReference type="InterPro" id="IPR011701">
    <property type="entry name" value="MFS"/>
</dbReference>
<evidence type="ECO:0000256" key="5">
    <source>
        <dbReference type="SAM" id="MobiDB-lite"/>
    </source>
</evidence>
<name>A0A3L6FJG0_MAIZE</name>
<feature type="domain" description="Histone-binding protein RBBP4-like N-terminal" evidence="7">
    <location>
        <begin position="552"/>
        <end position="618"/>
    </location>
</feature>
<comment type="similarity">
    <text evidence="1">Belongs to the WD repeat RBAP46/RBAP48/MSI1 family.</text>
</comment>
<dbReference type="InterPro" id="IPR015943">
    <property type="entry name" value="WD40/YVTN_repeat-like_dom_sf"/>
</dbReference>
<dbReference type="PROSITE" id="PS50082">
    <property type="entry name" value="WD_REPEATS_2"/>
    <property type="match status" value="2"/>
</dbReference>
<dbReference type="SMART" id="SM00320">
    <property type="entry name" value="WD40"/>
    <property type="match status" value="4"/>
</dbReference>
<evidence type="ECO:0000256" key="1">
    <source>
        <dbReference type="ARBA" id="ARBA00009341"/>
    </source>
</evidence>
<dbReference type="PROSITE" id="PS50294">
    <property type="entry name" value="WD_REPEATS_REGION"/>
    <property type="match status" value="1"/>
</dbReference>
<reference evidence="8" key="1">
    <citation type="journal article" date="2018" name="Nat. Genet.">
        <title>Extensive intraspecific gene order and gene structural variations between Mo17 and other maize genomes.</title>
        <authorList>
            <person name="Sun S."/>
            <person name="Zhou Y."/>
            <person name="Chen J."/>
            <person name="Shi J."/>
            <person name="Zhao H."/>
            <person name="Zhao H."/>
            <person name="Song W."/>
            <person name="Zhang M."/>
            <person name="Cui Y."/>
            <person name="Dong X."/>
            <person name="Liu H."/>
            <person name="Ma X."/>
            <person name="Jiao Y."/>
            <person name="Wang B."/>
            <person name="Wei X."/>
            <person name="Stein J.C."/>
            <person name="Glaubitz J.C."/>
            <person name="Lu F."/>
            <person name="Yu G."/>
            <person name="Liang C."/>
            <person name="Fengler K."/>
            <person name="Li B."/>
            <person name="Rafalski A."/>
            <person name="Schnable P.S."/>
            <person name="Ware D.H."/>
            <person name="Buckler E.S."/>
            <person name="Lai J."/>
        </authorList>
    </citation>
    <scope>NUCLEOTIDE SEQUENCE [LARGE SCALE GENOMIC DNA]</scope>
    <source>
        <tissue evidence="8">Seedling</tissue>
    </source>
</reference>
<feature type="repeat" description="WD" evidence="4">
    <location>
        <begin position="734"/>
        <end position="764"/>
    </location>
</feature>
<dbReference type="Pfam" id="PF07690">
    <property type="entry name" value="MFS_1"/>
    <property type="match status" value="2"/>
</dbReference>
<keyword evidence="6" id="KW-0812">Transmembrane</keyword>
<dbReference type="Pfam" id="PF00400">
    <property type="entry name" value="WD40"/>
    <property type="match status" value="2"/>
</dbReference>
<feature type="region of interest" description="Disordered" evidence="5">
    <location>
        <begin position="624"/>
        <end position="652"/>
    </location>
</feature>
<evidence type="ECO:0000256" key="3">
    <source>
        <dbReference type="ARBA" id="ARBA00022737"/>
    </source>
</evidence>
<dbReference type="GO" id="GO:0022857">
    <property type="term" value="F:transmembrane transporter activity"/>
    <property type="evidence" value="ECO:0007669"/>
    <property type="project" value="InterPro"/>
</dbReference>
<keyword evidence="6" id="KW-1133">Transmembrane helix</keyword>
<accession>A0A3L6FJG0</accession>
<evidence type="ECO:0000313" key="8">
    <source>
        <dbReference type="EMBL" id="PWZ33063.1"/>
    </source>
</evidence>
<feature type="transmembrane region" description="Helical" evidence="6">
    <location>
        <begin position="193"/>
        <end position="215"/>
    </location>
</feature>
<dbReference type="SUPFAM" id="SSF103473">
    <property type="entry name" value="MFS general substrate transporter"/>
    <property type="match status" value="1"/>
</dbReference>
<dbReference type="InterPro" id="IPR036322">
    <property type="entry name" value="WD40_repeat_dom_sf"/>
</dbReference>
<dbReference type="ExpressionAtlas" id="A0A3L6FJG0">
    <property type="expression patterns" value="baseline and differential"/>
</dbReference>
<proteinExistence type="inferred from homology"/>
<evidence type="ECO:0000256" key="4">
    <source>
        <dbReference type="PROSITE-ProRule" id="PRU00221"/>
    </source>
</evidence>
<dbReference type="Gene3D" id="2.130.10.10">
    <property type="entry name" value="YVTN repeat-like/Quinoprotein amine dehydrogenase"/>
    <property type="match status" value="1"/>
</dbReference>
<evidence type="ECO:0000256" key="6">
    <source>
        <dbReference type="SAM" id="Phobius"/>
    </source>
</evidence>
<dbReference type="InterPro" id="IPR001680">
    <property type="entry name" value="WD40_rpt"/>
</dbReference>
<feature type="transmembrane region" description="Helical" evidence="6">
    <location>
        <begin position="331"/>
        <end position="350"/>
    </location>
</feature>
<feature type="transmembrane region" description="Helical" evidence="6">
    <location>
        <begin position="300"/>
        <end position="319"/>
    </location>
</feature>
<evidence type="ECO:0000256" key="2">
    <source>
        <dbReference type="ARBA" id="ARBA00022574"/>
    </source>
</evidence>
<dbReference type="Proteomes" id="UP000251960">
    <property type="component" value="Chromosome 3"/>
</dbReference>
<dbReference type="SUPFAM" id="SSF50978">
    <property type="entry name" value="WD40 repeat-like"/>
    <property type="match status" value="1"/>
</dbReference>
<feature type="transmembrane region" description="Helical" evidence="6">
    <location>
        <begin position="39"/>
        <end position="64"/>
    </location>
</feature>
<dbReference type="EMBL" id="NCVQ01000004">
    <property type="protein sequence ID" value="PWZ33063.1"/>
    <property type="molecule type" value="Genomic_DNA"/>
</dbReference>
<feature type="transmembrane region" description="Helical" evidence="6">
    <location>
        <begin position="113"/>
        <end position="135"/>
    </location>
</feature>
<keyword evidence="6" id="KW-0472">Membrane</keyword>
<dbReference type="PANTHER" id="PTHR45903">
    <property type="entry name" value="GLUTAMATE-RICH WD REPEAT-CONTAINING PROTEIN 1"/>
    <property type="match status" value="1"/>
</dbReference>
<feature type="transmembrane region" description="Helical" evidence="6">
    <location>
        <begin position="155"/>
        <end position="172"/>
    </location>
</feature>
<organism evidence="8">
    <name type="scientific">Zea mays</name>
    <name type="common">Maize</name>
    <dbReference type="NCBI Taxonomy" id="4577"/>
    <lineage>
        <taxon>Eukaryota</taxon>
        <taxon>Viridiplantae</taxon>
        <taxon>Streptophyta</taxon>
        <taxon>Embryophyta</taxon>
        <taxon>Tracheophyta</taxon>
        <taxon>Spermatophyta</taxon>
        <taxon>Magnoliopsida</taxon>
        <taxon>Liliopsida</taxon>
        <taxon>Poales</taxon>
        <taxon>Poaceae</taxon>
        <taxon>PACMAD clade</taxon>
        <taxon>Panicoideae</taxon>
        <taxon>Andropogonodae</taxon>
        <taxon>Andropogoneae</taxon>
        <taxon>Tripsacinae</taxon>
        <taxon>Zea</taxon>
    </lineage>
</organism>
<dbReference type="PANTHER" id="PTHR45903:SF1">
    <property type="entry name" value="GLUTAMATE-RICH WD REPEAT-CONTAINING PROTEIN 1"/>
    <property type="match status" value="1"/>
</dbReference>
<dbReference type="Pfam" id="PF12265">
    <property type="entry name" value="CAF1C_H4-bd"/>
    <property type="match status" value="1"/>
</dbReference>
<dbReference type="CDD" id="cd17330">
    <property type="entry name" value="MFS_SLC46_TetA_like"/>
    <property type="match status" value="1"/>
</dbReference>
<feature type="compositionally biased region" description="Acidic residues" evidence="5">
    <location>
        <begin position="633"/>
        <end position="651"/>
    </location>
</feature>
<feature type="transmembrane region" description="Helical" evidence="6">
    <location>
        <begin position="76"/>
        <end position="101"/>
    </location>
</feature>
<comment type="caution">
    <text evidence="8">The sequence shown here is derived from an EMBL/GenBank/DDBJ whole genome shotgun (WGS) entry which is preliminary data.</text>
</comment>
<dbReference type="AlphaFoldDB" id="A0A3L6FJG0"/>
<gene>
    <name evidence="8" type="primary">ZIFL2_3</name>
    <name evidence="8" type="ORF">Zm00014a_004383</name>
</gene>
<keyword evidence="3" id="KW-0677">Repeat</keyword>
<keyword evidence="2 4" id="KW-0853">WD repeat</keyword>
<feature type="repeat" description="WD" evidence="4">
    <location>
        <begin position="811"/>
        <end position="853"/>
    </location>
</feature>
<dbReference type="InterPro" id="IPR051972">
    <property type="entry name" value="Glutamate-rich_WD_repeat"/>
</dbReference>
<dbReference type="InterPro" id="IPR036259">
    <property type="entry name" value="MFS_trans_sf"/>
</dbReference>